<evidence type="ECO:0000313" key="4">
    <source>
        <dbReference type="Proteomes" id="UP000070617"/>
    </source>
</evidence>
<feature type="transmembrane region" description="Helical" evidence="1">
    <location>
        <begin position="120"/>
        <end position="139"/>
    </location>
</feature>
<sequence>MEKKKQKIINKFCINKTMKKILLLLLPGVESMEFSPFLDIFGWNEMLGSKDIHLELCTLEKEVSSSWNLNLKVEKQIRNIELRDYIAVVIPGGFGSYHYFDTIENTEFRSFIQKAKKEELYILGICTGSILLASTGYFANKKMTTYLYENGRYSKQLSQYQVEFKNTMICKDDKLWTSSGPSTAIPMAFDLLEELSSRKNRKYIEAIMGF</sequence>
<feature type="domain" description="DJ-1/PfpI" evidence="2">
    <location>
        <begin position="19"/>
        <end position="194"/>
    </location>
</feature>
<name>A0A133NC71_9FUSO</name>
<dbReference type="Gene3D" id="3.40.50.880">
    <property type="match status" value="1"/>
</dbReference>
<evidence type="ECO:0000259" key="2">
    <source>
        <dbReference type="Pfam" id="PF01965"/>
    </source>
</evidence>
<keyword evidence="1" id="KW-1133">Transmembrane helix</keyword>
<protein>
    <submittedName>
        <fullName evidence="3">DJ-1/PfpI family protein</fullName>
    </submittedName>
</protein>
<evidence type="ECO:0000256" key="1">
    <source>
        <dbReference type="SAM" id="Phobius"/>
    </source>
</evidence>
<accession>A0A133NC71</accession>
<dbReference type="InterPro" id="IPR029062">
    <property type="entry name" value="Class_I_gatase-like"/>
</dbReference>
<gene>
    <name evidence="3" type="ORF">HMPREF3206_01203</name>
</gene>
<keyword evidence="1" id="KW-0472">Membrane</keyword>
<organism evidence="3 4">
    <name type="scientific">Fusobacterium equinum</name>
    <dbReference type="NCBI Taxonomy" id="134605"/>
    <lineage>
        <taxon>Bacteria</taxon>
        <taxon>Fusobacteriati</taxon>
        <taxon>Fusobacteriota</taxon>
        <taxon>Fusobacteriia</taxon>
        <taxon>Fusobacteriales</taxon>
        <taxon>Fusobacteriaceae</taxon>
        <taxon>Fusobacterium</taxon>
    </lineage>
</organism>
<dbReference type="PANTHER" id="PTHR43130:SF3">
    <property type="entry name" value="HTH-TYPE TRANSCRIPTIONAL REGULATOR RV1931C"/>
    <property type="match status" value="1"/>
</dbReference>
<dbReference type="EMBL" id="LRPX01000058">
    <property type="protein sequence ID" value="KXA13894.1"/>
    <property type="molecule type" value="Genomic_DNA"/>
</dbReference>
<dbReference type="SUPFAM" id="SSF52317">
    <property type="entry name" value="Class I glutamine amidotransferase-like"/>
    <property type="match status" value="1"/>
</dbReference>
<keyword evidence="4" id="KW-1185">Reference proteome</keyword>
<dbReference type="Proteomes" id="UP000070617">
    <property type="component" value="Unassembled WGS sequence"/>
</dbReference>
<evidence type="ECO:0000313" key="3">
    <source>
        <dbReference type="EMBL" id="KXA13894.1"/>
    </source>
</evidence>
<dbReference type="InterPro" id="IPR052158">
    <property type="entry name" value="INH-QAR"/>
</dbReference>
<dbReference type="RefSeq" id="WP_245883618.1">
    <property type="nucleotide sequence ID" value="NZ_KQ956550.1"/>
</dbReference>
<keyword evidence="1" id="KW-0812">Transmembrane</keyword>
<reference evidence="4" key="1">
    <citation type="submission" date="2016-01" db="EMBL/GenBank/DDBJ databases">
        <authorList>
            <person name="Mitreva M."/>
            <person name="Pepin K.H."/>
            <person name="Mihindukulasuriya K.A."/>
            <person name="Fulton R."/>
            <person name="Fronick C."/>
            <person name="O'Laughlin M."/>
            <person name="Miner T."/>
            <person name="Herter B."/>
            <person name="Rosa B.A."/>
            <person name="Cordes M."/>
            <person name="Tomlinson C."/>
            <person name="Wollam A."/>
            <person name="Palsikar V.B."/>
            <person name="Mardis E.R."/>
            <person name="Wilson R.K."/>
        </authorList>
    </citation>
    <scope>NUCLEOTIDE SEQUENCE [LARGE SCALE GENOMIC DNA]</scope>
    <source>
        <strain evidence="4">CMW8396</strain>
    </source>
</reference>
<dbReference type="InterPro" id="IPR002818">
    <property type="entry name" value="DJ-1/PfpI"/>
</dbReference>
<proteinExistence type="predicted"/>
<comment type="caution">
    <text evidence="3">The sequence shown here is derived from an EMBL/GenBank/DDBJ whole genome shotgun (WGS) entry which is preliminary data.</text>
</comment>
<dbReference type="STRING" id="134605.HMPREF3206_01203"/>
<dbReference type="PANTHER" id="PTHR43130">
    <property type="entry name" value="ARAC-FAMILY TRANSCRIPTIONAL REGULATOR"/>
    <property type="match status" value="1"/>
</dbReference>
<dbReference type="AlphaFoldDB" id="A0A133NC71"/>
<dbReference type="Pfam" id="PF01965">
    <property type="entry name" value="DJ-1_PfpI"/>
    <property type="match status" value="1"/>
</dbReference>
<dbReference type="PATRIC" id="fig|134605.3.peg.1186"/>